<dbReference type="OrthoDB" id="4540492at2759"/>
<feature type="transmembrane region" description="Helical" evidence="7">
    <location>
        <begin position="28"/>
        <end position="51"/>
    </location>
</feature>
<feature type="transmembrane region" description="Helical" evidence="7">
    <location>
        <begin position="141"/>
        <end position="161"/>
    </location>
</feature>
<evidence type="ECO:0000256" key="2">
    <source>
        <dbReference type="ARBA" id="ARBA00022692"/>
    </source>
</evidence>
<dbReference type="InterPro" id="IPR045263">
    <property type="entry name" value="GLUT"/>
</dbReference>
<evidence type="ECO:0000256" key="1">
    <source>
        <dbReference type="ARBA" id="ARBA00004141"/>
    </source>
</evidence>
<dbReference type="PROSITE" id="PS50850">
    <property type="entry name" value="MFS"/>
    <property type="match status" value="1"/>
</dbReference>
<dbReference type="PANTHER" id="PTHR23503:SF127">
    <property type="entry name" value="FI08437P-RELATED"/>
    <property type="match status" value="1"/>
</dbReference>
<dbReference type="SUPFAM" id="SSF103473">
    <property type="entry name" value="MFS general substrate transporter"/>
    <property type="match status" value="1"/>
</dbReference>
<keyword evidence="2 7" id="KW-0812">Transmembrane</keyword>
<dbReference type="Pfam" id="PF00083">
    <property type="entry name" value="Sugar_tr"/>
    <property type="match status" value="1"/>
</dbReference>
<evidence type="ECO:0000256" key="5">
    <source>
        <dbReference type="ARBA" id="ARBA00023180"/>
    </source>
</evidence>
<comment type="subcellular location">
    <subcellularLocation>
        <location evidence="1">Membrane</location>
        <topology evidence="1">Multi-pass membrane protein</topology>
    </subcellularLocation>
</comment>
<dbReference type="InterPro" id="IPR005828">
    <property type="entry name" value="MFS_sugar_transport-like"/>
</dbReference>
<evidence type="ECO:0000313" key="10">
    <source>
        <dbReference type="Proteomes" id="UP000007798"/>
    </source>
</evidence>
<dbReference type="GO" id="GO:0016020">
    <property type="term" value="C:membrane"/>
    <property type="evidence" value="ECO:0007669"/>
    <property type="project" value="UniProtKB-SubCell"/>
</dbReference>
<reference evidence="9 10" key="1">
    <citation type="journal article" date="2007" name="Nature">
        <title>Evolution of genes and genomes on the Drosophila phylogeny.</title>
        <authorList>
            <consortium name="Drosophila 12 Genomes Consortium"/>
            <person name="Clark A.G."/>
            <person name="Eisen M.B."/>
            <person name="Smith D.R."/>
            <person name="Bergman C.M."/>
            <person name="Oliver B."/>
            <person name="Markow T.A."/>
            <person name="Kaufman T.C."/>
            <person name="Kellis M."/>
            <person name="Gelbart W."/>
            <person name="Iyer V.N."/>
            <person name="Pollard D.A."/>
            <person name="Sackton T.B."/>
            <person name="Larracuente A.M."/>
            <person name="Singh N.D."/>
            <person name="Abad J.P."/>
            <person name="Abt D.N."/>
            <person name="Adryan B."/>
            <person name="Aguade M."/>
            <person name="Akashi H."/>
            <person name="Anderson W.W."/>
            <person name="Aquadro C.F."/>
            <person name="Ardell D.H."/>
            <person name="Arguello R."/>
            <person name="Artieri C.G."/>
            <person name="Barbash D.A."/>
            <person name="Barker D."/>
            <person name="Barsanti P."/>
            <person name="Batterham P."/>
            <person name="Batzoglou S."/>
            <person name="Begun D."/>
            <person name="Bhutkar A."/>
            <person name="Blanco E."/>
            <person name="Bosak S.A."/>
            <person name="Bradley R.K."/>
            <person name="Brand A.D."/>
            <person name="Brent M.R."/>
            <person name="Brooks A.N."/>
            <person name="Brown R.H."/>
            <person name="Butlin R.K."/>
            <person name="Caggese C."/>
            <person name="Calvi B.R."/>
            <person name="Bernardo de Carvalho A."/>
            <person name="Caspi A."/>
            <person name="Castrezana S."/>
            <person name="Celniker S.E."/>
            <person name="Chang J.L."/>
            <person name="Chapple C."/>
            <person name="Chatterji S."/>
            <person name="Chinwalla A."/>
            <person name="Civetta A."/>
            <person name="Clifton S.W."/>
            <person name="Comeron J.M."/>
            <person name="Costello J.C."/>
            <person name="Coyne J.A."/>
            <person name="Daub J."/>
            <person name="David R.G."/>
            <person name="Delcher A.L."/>
            <person name="Delehaunty K."/>
            <person name="Do C.B."/>
            <person name="Ebling H."/>
            <person name="Edwards K."/>
            <person name="Eickbush T."/>
            <person name="Evans J.D."/>
            <person name="Filipski A."/>
            <person name="Findeiss S."/>
            <person name="Freyhult E."/>
            <person name="Fulton L."/>
            <person name="Fulton R."/>
            <person name="Garcia A.C."/>
            <person name="Gardiner A."/>
            <person name="Garfield D.A."/>
            <person name="Garvin B.E."/>
            <person name="Gibson G."/>
            <person name="Gilbert D."/>
            <person name="Gnerre S."/>
            <person name="Godfrey J."/>
            <person name="Good R."/>
            <person name="Gotea V."/>
            <person name="Gravely B."/>
            <person name="Greenberg A.J."/>
            <person name="Griffiths-Jones S."/>
            <person name="Gross S."/>
            <person name="Guigo R."/>
            <person name="Gustafson E.A."/>
            <person name="Haerty W."/>
            <person name="Hahn M.W."/>
            <person name="Halligan D.L."/>
            <person name="Halpern A.L."/>
            <person name="Halter G.M."/>
            <person name="Han M.V."/>
            <person name="Heger A."/>
            <person name="Hillier L."/>
            <person name="Hinrichs A.S."/>
            <person name="Holmes I."/>
            <person name="Hoskins R.A."/>
            <person name="Hubisz M.J."/>
            <person name="Hultmark D."/>
            <person name="Huntley M.A."/>
            <person name="Jaffe D.B."/>
            <person name="Jagadeeshan S."/>
            <person name="Jeck W.R."/>
            <person name="Johnson J."/>
            <person name="Jones C.D."/>
            <person name="Jordan W.C."/>
            <person name="Karpen G.H."/>
            <person name="Kataoka E."/>
            <person name="Keightley P.D."/>
            <person name="Kheradpour P."/>
            <person name="Kirkness E.F."/>
            <person name="Koerich L.B."/>
            <person name="Kristiansen K."/>
            <person name="Kudrna D."/>
            <person name="Kulathinal R.J."/>
            <person name="Kumar S."/>
            <person name="Kwok R."/>
            <person name="Lander E."/>
            <person name="Langley C.H."/>
            <person name="Lapoint R."/>
            <person name="Lazzaro B.P."/>
            <person name="Lee S.J."/>
            <person name="Levesque L."/>
            <person name="Li R."/>
            <person name="Lin C.F."/>
            <person name="Lin M.F."/>
            <person name="Lindblad-Toh K."/>
            <person name="Llopart A."/>
            <person name="Long M."/>
            <person name="Low L."/>
            <person name="Lozovsky E."/>
            <person name="Lu J."/>
            <person name="Luo M."/>
            <person name="Machado C.A."/>
            <person name="Makalowski W."/>
            <person name="Marzo M."/>
            <person name="Matsuda M."/>
            <person name="Matzkin L."/>
            <person name="McAllister B."/>
            <person name="McBride C.S."/>
            <person name="McKernan B."/>
            <person name="McKernan K."/>
            <person name="Mendez-Lago M."/>
            <person name="Minx P."/>
            <person name="Mollenhauer M.U."/>
            <person name="Montooth K."/>
            <person name="Mount S.M."/>
            <person name="Mu X."/>
            <person name="Myers E."/>
            <person name="Negre B."/>
            <person name="Newfeld S."/>
            <person name="Nielsen R."/>
            <person name="Noor M.A."/>
            <person name="O'Grady P."/>
            <person name="Pachter L."/>
            <person name="Papaceit M."/>
            <person name="Parisi M.J."/>
            <person name="Parisi M."/>
            <person name="Parts L."/>
            <person name="Pedersen J.S."/>
            <person name="Pesole G."/>
            <person name="Phillippy A.M."/>
            <person name="Ponting C.P."/>
            <person name="Pop M."/>
            <person name="Porcelli D."/>
            <person name="Powell J.R."/>
            <person name="Prohaska S."/>
            <person name="Pruitt K."/>
            <person name="Puig M."/>
            <person name="Quesneville H."/>
            <person name="Ram K.R."/>
            <person name="Rand D."/>
            <person name="Rasmussen M.D."/>
            <person name="Reed L.K."/>
            <person name="Reenan R."/>
            <person name="Reily A."/>
            <person name="Remington K.A."/>
            <person name="Rieger T.T."/>
            <person name="Ritchie M.G."/>
            <person name="Robin C."/>
            <person name="Rogers Y.H."/>
            <person name="Rohde C."/>
            <person name="Rozas J."/>
            <person name="Rubenfield M.J."/>
            <person name="Ruiz A."/>
            <person name="Russo S."/>
            <person name="Salzberg S.L."/>
            <person name="Sanchez-Gracia A."/>
            <person name="Saranga D.J."/>
            <person name="Sato H."/>
            <person name="Schaeffer S.W."/>
            <person name="Schatz M.C."/>
            <person name="Schlenke T."/>
            <person name="Schwartz R."/>
            <person name="Segarra C."/>
            <person name="Singh R.S."/>
            <person name="Sirot L."/>
            <person name="Sirota M."/>
            <person name="Sisneros N.B."/>
            <person name="Smith C.D."/>
            <person name="Smith T.F."/>
            <person name="Spieth J."/>
            <person name="Stage D.E."/>
            <person name="Stark A."/>
            <person name="Stephan W."/>
            <person name="Strausberg R.L."/>
            <person name="Strempel S."/>
            <person name="Sturgill D."/>
            <person name="Sutton G."/>
            <person name="Sutton G.G."/>
            <person name="Tao W."/>
            <person name="Teichmann S."/>
            <person name="Tobari Y.N."/>
            <person name="Tomimura Y."/>
            <person name="Tsolas J.M."/>
            <person name="Valente V.L."/>
            <person name="Venter E."/>
            <person name="Venter J.C."/>
            <person name="Vicario S."/>
            <person name="Vieira F.G."/>
            <person name="Vilella A.J."/>
            <person name="Villasante A."/>
            <person name="Walenz B."/>
            <person name="Wang J."/>
            <person name="Wasserman M."/>
            <person name="Watts T."/>
            <person name="Wilson D."/>
            <person name="Wilson R.K."/>
            <person name="Wing R.A."/>
            <person name="Wolfner M.F."/>
            <person name="Wong A."/>
            <person name="Wong G.K."/>
            <person name="Wu C.I."/>
            <person name="Wu G."/>
            <person name="Yamamoto D."/>
            <person name="Yang H.P."/>
            <person name="Yang S.P."/>
            <person name="Yorke J.A."/>
            <person name="Yoshida K."/>
            <person name="Zdobnov E."/>
            <person name="Zhang P."/>
            <person name="Zhang Y."/>
            <person name="Zimin A.V."/>
            <person name="Baldwin J."/>
            <person name="Abdouelleil A."/>
            <person name="Abdulkadir J."/>
            <person name="Abebe A."/>
            <person name="Abera B."/>
            <person name="Abreu J."/>
            <person name="Acer S.C."/>
            <person name="Aftuck L."/>
            <person name="Alexander A."/>
            <person name="An P."/>
            <person name="Anderson E."/>
            <person name="Anderson S."/>
            <person name="Arachi H."/>
            <person name="Azer M."/>
            <person name="Bachantsang P."/>
            <person name="Barry A."/>
            <person name="Bayul T."/>
            <person name="Berlin A."/>
            <person name="Bessette D."/>
            <person name="Bloom T."/>
            <person name="Blye J."/>
            <person name="Boguslavskiy L."/>
            <person name="Bonnet C."/>
            <person name="Boukhgalter B."/>
            <person name="Bourzgui I."/>
            <person name="Brown A."/>
            <person name="Cahill P."/>
            <person name="Channer S."/>
            <person name="Cheshatsang Y."/>
            <person name="Chuda L."/>
            <person name="Citroen M."/>
            <person name="Collymore A."/>
            <person name="Cooke P."/>
            <person name="Costello M."/>
            <person name="D'Aco K."/>
            <person name="Daza R."/>
            <person name="De Haan G."/>
            <person name="DeGray S."/>
            <person name="DeMaso C."/>
            <person name="Dhargay N."/>
            <person name="Dooley K."/>
            <person name="Dooley E."/>
            <person name="Doricent M."/>
            <person name="Dorje P."/>
            <person name="Dorjee K."/>
            <person name="Dupes A."/>
            <person name="Elong R."/>
            <person name="Falk J."/>
            <person name="Farina A."/>
            <person name="Faro S."/>
            <person name="Ferguson D."/>
            <person name="Fisher S."/>
            <person name="Foley C.D."/>
            <person name="Franke A."/>
            <person name="Friedrich D."/>
            <person name="Gadbois L."/>
            <person name="Gearin G."/>
            <person name="Gearin C.R."/>
            <person name="Giannoukos G."/>
            <person name="Goode T."/>
            <person name="Graham J."/>
            <person name="Grandbois E."/>
            <person name="Grewal S."/>
            <person name="Gyaltsen K."/>
            <person name="Hafez N."/>
            <person name="Hagos B."/>
            <person name="Hall J."/>
            <person name="Henson C."/>
            <person name="Hollinger A."/>
            <person name="Honan T."/>
            <person name="Huard M.D."/>
            <person name="Hughes L."/>
            <person name="Hurhula B."/>
            <person name="Husby M.E."/>
            <person name="Kamat A."/>
            <person name="Kanga B."/>
            <person name="Kashin S."/>
            <person name="Khazanovich D."/>
            <person name="Kisner P."/>
            <person name="Lance K."/>
            <person name="Lara M."/>
            <person name="Lee W."/>
            <person name="Lennon N."/>
            <person name="Letendre F."/>
            <person name="LeVine R."/>
            <person name="Lipovsky A."/>
            <person name="Liu X."/>
            <person name="Liu J."/>
            <person name="Liu S."/>
            <person name="Lokyitsang T."/>
            <person name="Lokyitsang Y."/>
            <person name="Lubonja R."/>
            <person name="Lui A."/>
            <person name="MacDonald P."/>
            <person name="Magnisalis V."/>
            <person name="Maru K."/>
            <person name="Matthews C."/>
            <person name="McCusker W."/>
            <person name="McDonough S."/>
            <person name="Mehta T."/>
            <person name="Meldrim J."/>
            <person name="Meneus L."/>
            <person name="Mihai O."/>
            <person name="Mihalev A."/>
            <person name="Mihova T."/>
            <person name="Mittelman R."/>
            <person name="Mlenga V."/>
            <person name="Montmayeur A."/>
            <person name="Mulrain L."/>
            <person name="Navidi A."/>
            <person name="Naylor J."/>
            <person name="Negash T."/>
            <person name="Nguyen T."/>
            <person name="Nguyen N."/>
            <person name="Nicol R."/>
            <person name="Norbu C."/>
            <person name="Norbu N."/>
            <person name="Novod N."/>
            <person name="O'Neill B."/>
            <person name="Osman S."/>
            <person name="Markiewicz E."/>
            <person name="Oyono O.L."/>
            <person name="Patti C."/>
            <person name="Phunkhang P."/>
            <person name="Pierre F."/>
            <person name="Priest M."/>
            <person name="Raghuraman S."/>
            <person name="Rege F."/>
            <person name="Reyes R."/>
            <person name="Rise C."/>
            <person name="Rogov P."/>
            <person name="Ross K."/>
            <person name="Ryan E."/>
            <person name="Settipalli S."/>
            <person name="Shea T."/>
            <person name="Sherpa N."/>
            <person name="Shi L."/>
            <person name="Shih D."/>
            <person name="Sparrow T."/>
            <person name="Spaulding J."/>
            <person name="Stalker J."/>
            <person name="Stange-Thomann N."/>
            <person name="Stavropoulos S."/>
            <person name="Stone C."/>
            <person name="Strader C."/>
            <person name="Tesfaye S."/>
            <person name="Thomson T."/>
            <person name="Thoulutsang Y."/>
            <person name="Thoulutsang D."/>
            <person name="Topham K."/>
            <person name="Topping I."/>
            <person name="Tsamla T."/>
            <person name="Vassiliev H."/>
            <person name="Vo A."/>
            <person name="Wangchuk T."/>
            <person name="Wangdi T."/>
            <person name="Weiand M."/>
            <person name="Wilkinson J."/>
            <person name="Wilson A."/>
            <person name="Yadav S."/>
            <person name="Young G."/>
            <person name="Yu Q."/>
            <person name="Zembek L."/>
            <person name="Zhong D."/>
            <person name="Zimmer A."/>
            <person name="Zwirko Z."/>
            <person name="Jaffe D.B."/>
            <person name="Alvarez P."/>
            <person name="Brockman W."/>
            <person name="Butler J."/>
            <person name="Chin C."/>
            <person name="Gnerre S."/>
            <person name="Grabherr M."/>
            <person name="Kleber M."/>
            <person name="Mauceli E."/>
            <person name="MacCallum I."/>
        </authorList>
    </citation>
    <scope>NUCLEOTIDE SEQUENCE [LARGE SCALE GENOMIC DNA]</scope>
    <source>
        <strain evidence="10">Tucson 14030-0811.24</strain>
    </source>
</reference>
<keyword evidence="6" id="KW-0813">Transport</keyword>
<dbReference type="InterPro" id="IPR003663">
    <property type="entry name" value="Sugar/inositol_transpt"/>
</dbReference>
<dbReference type="InterPro" id="IPR020846">
    <property type="entry name" value="MFS_dom"/>
</dbReference>
<feature type="transmembrane region" description="Helical" evidence="7">
    <location>
        <begin position="204"/>
        <end position="226"/>
    </location>
</feature>
<dbReference type="PRINTS" id="PR00171">
    <property type="entry name" value="SUGRTRNSPORT"/>
</dbReference>
<name>A0A0Q9X602_DROWI</name>
<feature type="transmembrane region" description="Helical" evidence="7">
    <location>
        <begin position="173"/>
        <end position="192"/>
    </location>
</feature>
<dbReference type="PROSITE" id="PS00217">
    <property type="entry name" value="SUGAR_TRANSPORT_2"/>
    <property type="match status" value="1"/>
</dbReference>
<evidence type="ECO:0000259" key="8">
    <source>
        <dbReference type="PROSITE" id="PS50850"/>
    </source>
</evidence>
<dbReference type="InterPro" id="IPR005829">
    <property type="entry name" value="Sugar_transporter_CS"/>
</dbReference>
<feature type="domain" description="Major facilitator superfamily (MFS) profile" evidence="8">
    <location>
        <begin position="33"/>
        <end position="475"/>
    </location>
</feature>
<evidence type="ECO:0000256" key="4">
    <source>
        <dbReference type="ARBA" id="ARBA00023136"/>
    </source>
</evidence>
<evidence type="ECO:0000256" key="6">
    <source>
        <dbReference type="RuleBase" id="RU003346"/>
    </source>
</evidence>
<evidence type="ECO:0000256" key="7">
    <source>
        <dbReference type="SAM" id="Phobius"/>
    </source>
</evidence>
<dbReference type="AlphaFoldDB" id="A0A0Q9X602"/>
<dbReference type="Proteomes" id="UP000007798">
    <property type="component" value="Unassembled WGS sequence"/>
</dbReference>
<organism evidence="9 10">
    <name type="scientific">Drosophila willistoni</name>
    <name type="common">Fruit fly</name>
    <dbReference type="NCBI Taxonomy" id="7260"/>
    <lineage>
        <taxon>Eukaryota</taxon>
        <taxon>Metazoa</taxon>
        <taxon>Ecdysozoa</taxon>
        <taxon>Arthropoda</taxon>
        <taxon>Hexapoda</taxon>
        <taxon>Insecta</taxon>
        <taxon>Pterygota</taxon>
        <taxon>Neoptera</taxon>
        <taxon>Endopterygota</taxon>
        <taxon>Diptera</taxon>
        <taxon>Brachycera</taxon>
        <taxon>Muscomorpha</taxon>
        <taxon>Ephydroidea</taxon>
        <taxon>Drosophilidae</taxon>
        <taxon>Drosophila</taxon>
        <taxon>Sophophora</taxon>
    </lineage>
</organism>
<dbReference type="KEGG" id="dwi:26529460"/>
<dbReference type="InParanoid" id="A0A0Q9X602"/>
<feature type="transmembrane region" description="Helical" evidence="7">
    <location>
        <begin position="447"/>
        <end position="466"/>
    </location>
</feature>
<keyword evidence="3 7" id="KW-1133">Transmembrane helix</keyword>
<dbReference type="Gene3D" id="1.20.1250.20">
    <property type="entry name" value="MFS general substrate transporter like domains"/>
    <property type="match status" value="1"/>
</dbReference>
<accession>A0A0Q9X602</accession>
<keyword evidence="5" id="KW-0325">Glycoprotein</keyword>
<dbReference type="EMBL" id="CH964282">
    <property type="protein sequence ID" value="KRG00270.1"/>
    <property type="molecule type" value="Genomic_DNA"/>
</dbReference>
<evidence type="ECO:0000313" key="9">
    <source>
        <dbReference type="EMBL" id="KRG00270.1"/>
    </source>
</evidence>
<proteinExistence type="inferred from homology"/>
<dbReference type="STRING" id="7260.A0A0Q9X602"/>
<feature type="transmembrane region" description="Helical" evidence="7">
    <location>
        <begin position="112"/>
        <end position="135"/>
    </location>
</feature>
<dbReference type="GO" id="GO:0015149">
    <property type="term" value="F:hexose transmembrane transporter activity"/>
    <property type="evidence" value="ECO:0007669"/>
    <property type="project" value="TreeGrafter"/>
</dbReference>
<sequence>MEAESAGFLMELKSRNEPTNRATRWTPLLVWSAIGSTVGSAVPCGYCMGVINAPAVHMRSWCQQTLLENYGLSLSDATLDTLWALIVAIYLIGGVLGSACAGWAANRFGRRGCFLLSGVLLLLGSFMFVSCRWLRSVELLLIGRIVVGLGGGLVSTCLPMYHSEIASISQRGTLGVGCAVGFSVGLVVSQIFTLQSVFGGEETWHYGLSSYIIFMAICYAPFCYYAESPKWLYIVKQRRDEARQMLIHLRGTGYGIDQEIDAMAAEASDKVTTRGLADVVTDPKLMLPLLLLCSYQGGQQLSGCSAIFYYSVSIFRNGGLSSSTAAVMSLCAGNVNLAVSLMSPLLMTKFNRRTLMLMSSGFCGLVMFSFAWMVEYTEQVPWFSYGTMACIFLYLIAFQLALGPMPSFIGAELFEVPSRSVALSIGNQVGWGCNFLVGFLFPSMHSWLGSWIFLVFSTFGGLVFVLTKLYLPETRGVEVTTVAELVSKGFRSKVIK</sequence>
<protein>
    <recommendedName>
        <fullName evidence="8">Major facilitator superfamily (MFS) profile domain-containing protein</fullName>
    </recommendedName>
</protein>
<feature type="transmembrane region" description="Helical" evidence="7">
    <location>
        <begin position="380"/>
        <end position="401"/>
    </location>
</feature>
<keyword evidence="10" id="KW-1185">Reference proteome</keyword>
<keyword evidence="4 7" id="KW-0472">Membrane</keyword>
<dbReference type="InterPro" id="IPR036259">
    <property type="entry name" value="MFS_trans_sf"/>
</dbReference>
<evidence type="ECO:0000256" key="3">
    <source>
        <dbReference type="ARBA" id="ARBA00022989"/>
    </source>
</evidence>
<feature type="transmembrane region" description="Helical" evidence="7">
    <location>
        <begin position="355"/>
        <end position="374"/>
    </location>
</feature>
<gene>
    <name evidence="9" type="primary">Dwil\GK27458</name>
    <name evidence="9" type="ORF">Dwil_GK27458</name>
</gene>
<dbReference type="PANTHER" id="PTHR23503">
    <property type="entry name" value="SOLUTE CARRIER FAMILY 2"/>
    <property type="match status" value="1"/>
</dbReference>
<feature type="transmembrane region" description="Helical" evidence="7">
    <location>
        <begin position="82"/>
        <end position="105"/>
    </location>
</feature>
<dbReference type="NCBIfam" id="TIGR00879">
    <property type="entry name" value="SP"/>
    <property type="match status" value="1"/>
</dbReference>
<comment type="similarity">
    <text evidence="6">Belongs to the major facilitator superfamily. Sugar transporter (TC 2.A.1.1) family.</text>
</comment>